<evidence type="ECO:0000259" key="4">
    <source>
        <dbReference type="PROSITE" id="PS50932"/>
    </source>
</evidence>
<dbReference type="GO" id="GO:0000976">
    <property type="term" value="F:transcription cis-regulatory region binding"/>
    <property type="evidence" value="ECO:0007669"/>
    <property type="project" value="TreeGrafter"/>
</dbReference>
<evidence type="ECO:0000256" key="2">
    <source>
        <dbReference type="ARBA" id="ARBA00023125"/>
    </source>
</evidence>
<dbReference type="InterPro" id="IPR010982">
    <property type="entry name" value="Lambda_DNA-bd_dom_sf"/>
</dbReference>
<dbReference type="PANTHER" id="PTHR30146">
    <property type="entry name" value="LACI-RELATED TRANSCRIPTIONAL REPRESSOR"/>
    <property type="match status" value="1"/>
</dbReference>
<accession>A0A9W4PD96</accession>
<dbReference type="InterPro" id="IPR000843">
    <property type="entry name" value="HTH_LacI"/>
</dbReference>
<dbReference type="SUPFAM" id="SSF47413">
    <property type="entry name" value="lambda repressor-like DNA-binding domains"/>
    <property type="match status" value="1"/>
</dbReference>
<dbReference type="CDD" id="cd01392">
    <property type="entry name" value="HTH_LacI"/>
    <property type="match status" value="1"/>
</dbReference>
<comment type="caution">
    <text evidence="5">The sequence shown here is derived from an EMBL/GenBank/DDBJ whole genome shotgun (WGS) entry which is preliminary data.</text>
</comment>
<dbReference type="InterPro" id="IPR028082">
    <property type="entry name" value="Peripla_BP_I"/>
</dbReference>
<keyword evidence="2" id="KW-0238">DNA-binding</keyword>
<dbReference type="AlphaFoldDB" id="A0A9W4PD96"/>
<evidence type="ECO:0000256" key="3">
    <source>
        <dbReference type="ARBA" id="ARBA00023163"/>
    </source>
</evidence>
<evidence type="ECO:0000313" key="5">
    <source>
        <dbReference type="EMBL" id="CAH0177371.1"/>
    </source>
</evidence>
<organism evidence="5 6">
    <name type="scientific">Peribacillus simplex</name>
    <dbReference type="NCBI Taxonomy" id="1478"/>
    <lineage>
        <taxon>Bacteria</taxon>
        <taxon>Bacillati</taxon>
        <taxon>Bacillota</taxon>
        <taxon>Bacilli</taxon>
        <taxon>Bacillales</taxon>
        <taxon>Bacillaceae</taxon>
        <taxon>Peribacillus</taxon>
    </lineage>
</organism>
<dbReference type="PROSITE" id="PS50932">
    <property type="entry name" value="HTH_LACI_2"/>
    <property type="match status" value="1"/>
</dbReference>
<proteinExistence type="predicted"/>
<dbReference type="InterPro" id="IPR046335">
    <property type="entry name" value="LacI/GalR-like_sensor"/>
</dbReference>
<keyword evidence="1" id="KW-0805">Transcription regulation</keyword>
<sequence length="349" mass="39149">MNLSVTIKDVAKKANVAPSTVSRVIHNSPTISEKTKRKVRKVLKEMGYHMNENARNLVTKSTKAIGIVMKSSARESLYNPFFPEVIRGIGDFCNKEGYSLSLTTGETEDTIFEDVVKMVQGRRVDGMIVLYSKKDDKVVPYLLKQGFPFVLIGKPSTNMSGITFIDNDNVQAAREVSEFVISLGHERIAFLGGSPEFEVIQDRLTGFQQAMEQAGLEVRQEYIKLIPLNRTDGIKAIDELLELKEAPTAFLVMDLLLGVLLLGVLAEKNLKVPQQISVVCFNHSEFIEFLSTPLTTVDIHTYQLGYEAAKCVFDLIANPEMMEKSISIPTKIIKRESHFVAKKEIKRKM</sequence>
<reference evidence="5" key="1">
    <citation type="submission" date="2021-11" db="EMBL/GenBank/DDBJ databases">
        <authorList>
            <person name="Bulgarelli D."/>
        </authorList>
    </citation>
    <scope>NUCLEOTIDE SEQUENCE</scope>
    <source>
        <strain evidence="5">Bi133</strain>
    </source>
</reference>
<dbReference type="GO" id="GO:0003700">
    <property type="term" value="F:DNA-binding transcription factor activity"/>
    <property type="evidence" value="ECO:0007669"/>
    <property type="project" value="TreeGrafter"/>
</dbReference>
<dbReference type="Gene3D" id="1.10.260.40">
    <property type="entry name" value="lambda repressor-like DNA-binding domains"/>
    <property type="match status" value="1"/>
</dbReference>
<dbReference type="Gene3D" id="3.40.50.2300">
    <property type="match status" value="2"/>
</dbReference>
<gene>
    <name evidence="5" type="primary">malR_1</name>
    <name evidence="5" type="ORF">SRABI133_01336</name>
</gene>
<dbReference type="Pfam" id="PF13377">
    <property type="entry name" value="Peripla_BP_3"/>
    <property type="match status" value="1"/>
</dbReference>
<dbReference type="PANTHER" id="PTHR30146:SF109">
    <property type="entry name" value="HTH-TYPE TRANSCRIPTIONAL REGULATOR GALS"/>
    <property type="match status" value="1"/>
</dbReference>
<protein>
    <submittedName>
        <fullName evidence="5">HTH-type transcriptional regulator MalR</fullName>
    </submittedName>
</protein>
<name>A0A9W4PD96_9BACI</name>
<dbReference type="Proteomes" id="UP000789326">
    <property type="component" value="Unassembled WGS sequence"/>
</dbReference>
<evidence type="ECO:0000313" key="6">
    <source>
        <dbReference type="Proteomes" id="UP000789326"/>
    </source>
</evidence>
<dbReference type="SMART" id="SM00354">
    <property type="entry name" value="HTH_LACI"/>
    <property type="match status" value="1"/>
</dbReference>
<dbReference type="SUPFAM" id="SSF53822">
    <property type="entry name" value="Periplasmic binding protein-like I"/>
    <property type="match status" value="1"/>
</dbReference>
<feature type="domain" description="HTH lacI-type" evidence="4">
    <location>
        <begin position="5"/>
        <end position="59"/>
    </location>
</feature>
<dbReference type="Pfam" id="PF00356">
    <property type="entry name" value="LacI"/>
    <property type="match status" value="1"/>
</dbReference>
<dbReference type="EMBL" id="CAKKMG010000012">
    <property type="protein sequence ID" value="CAH0177371.1"/>
    <property type="molecule type" value="Genomic_DNA"/>
</dbReference>
<keyword evidence="3" id="KW-0804">Transcription</keyword>
<dbReference type="CDD" id="cd06294">
    <property type="entry name" value="PBP1_MalR-like"/>
    <property type="match status" value="1"/>
</dbReference>
<evidence type="ECO:0000256" key="1">
    <source>
        <dbReference type="ARBA" id="ARBA00023015"/>
    </source>
</evidence>